<reference evidence="5" key="1">
    <citation type="journal article" date="2020" name="bioRxiv">
        <title>Comparative genomics of Chlamydomonas.</title>
        <authorList>
            <person name="Craig R.J."/>
            <person name="Hasan A.R."/>
            <person name="Ness R.W."/>
            <person name="Keightley P.D."/>
        </authorList>
    </citation>
    <scope>NUCLEOTIDE SEQUENCE</scope>
    <source>
        <strain evidence="5">CCAP 11/70</strain>
    </source>
</reference>
<feature type="compositionally biased region" description="Low complexity" evidence="2">
    <location>
        <begin position="86"/>
        <end position="107"/>
    </location>
</feature>
<dbReference type="OrthoDB" id="364779at2759"/>
<keyword evidence="6" id="KW-1185">Reference proteome</keyword>
<evidence type="ECO:0000313" key="6">
    <source>
        <dbReference type="Proteomes" id="UP000612055"/>
    </source>
</evidence>
<name>A0A835XWF5_9CHLO</name>
<dbReference type="AlphaFoldDB" id="A0A835XWF5"/>
<feature type="compositionally biased region" description="Low complexity" evidence="2">
    <location>
        <begin position="60"/>
        <end position="71"/>
    </location>
</feature>
<dbReference type="Pfam" id="PF24160">
    <property type="entry name" value="UVB_sens_C"/>
    <property type="match status" value="1"/>
</dbReference>
<feature type="region of interest" description="Disordered" evidence="2">
    <location>
        <begin position="462"/>
        <end position="491"/>
    </location>
</feature>
<protein>
    <submittedName>
        <fullName evidence="5">Uncharacterized protein</fullName>
    </submittedName>
</protein>
<dbReference type="InterPro" id="IPR006968">
    <property type="entry name" value="RUS_fam"/>
</dbReference>
<feature type="domain" description="Root UVB sensitive protein C-terminal" evidence="4">
    <location>
        <begin position="374"/>
        <end position="464"/>
    </location>
</feature>
<dbReference type="InterPro" id="IPR054549">
    <property type="entry name" value="UVB_sens_RUS_dom"/>
</dbReference>
<gene>
    <name evidence="5" type="ORF">HYH03_011886</name>
</gene>
<feature type="region of interest" description="Disordered" evidence="2">
    <location>
        <begin position="1"/>
        <end position="113"/>
    </location>
</feature>
<organism evidence="5 6">
    <name type="scientific">Edaphochlamys debaryana</name>
    <dbReference type="NCBI Taxonomy" id="47281"/>
    <lineage>
        <taxon>Eukaryota</taxon>
        <taxon>Viridiplantae</taxon>
        <taxon>Chlorophyta</taxon>
        <taxon>core chlorophytes</taxon>
        <taxon>Chlorophyceae</taxon>
        <taxon>CS clade</taxon>
        <taxon>Chlamydomonadales</taxon>
        <taxon>Chlamydomonadales incertae sedis</taxon>
        <taxon>Edaphochlamys</taxon>
    </lineage>
</organism>
<evidence type="ECO:0000256" key="1">
    <source>
        <dbReference type="ARBA" id="ARBA00007558"/>
    </source>
</evidence>
<dbReference type="Proteomes" id="UP000612055">
    <property type="component" value="Unassembled WGS sequence"/>
</dbReference>
<accession>A0A835XWF5</accession>
<dbReference type="PANTHER" id="PTHR12770">
    <property type="entry name" value="RUS1 FAMILY PROTEIN C16ORF58"/>
    <property type="match status" value="1"/>
</dbReference>
<evidence type="ECO:0000313" key="5">
    <source>
        <dbReference type="EMBL" id="KAG2489606.1"/>
    </source>
</evidence>
<feature type="compositionally biased region" description="Low complexity" evidence="2">
    <location>
        <begin position="470"/>
        <end position="479"/>
    </location>
</feature>
<feature type="compositionally biased region" description="Low complexity" evidence="2">
    <location>
        <begin position="38"/>
        <end position="53"/>
    </location>
</feature>
<evidence type="ECO:0000256" key="2">
    <source>
        <dbReference type="SAM" id="MobiDB-lite"/>
    </source>
</evidence>
<sequence length="555" mass="57272">MAPAWAQSPLGARSRPSHSRPVPTAAPCLPPRKLRRTVAASAAPKGAATRAAPAVPPTAPSSSASSARPAAFSLVETQGGTERDLLASTSSSPATRTPATPSPLSTADLVHGDPSGTAPSSAVLALAALPDTLKDLFLPPGFPSTVTPDYLPYQLWSMPTHITGHLSHSLVTSSLLSAVGVSAGPAATVALSASIKWIVKDGVGALGRLIVGSRFSAEFDEDPRRWRMVAEALSTAGLGLEVATVAAPQHFLLLACAGKFCQALGKGMGKPVFRVIQTHFARAQNVGAVAAKEEVWEVTAQMLGLVASVAALRALEGTGSYEAVIGSWAAVQAVHVTLRYKALTTLLFTSLSPKRTALLASAWVRGQRPLPNARAVATEEPVLGDSTSVRPHVVLGCTAAEAFGGVLPQDESALLSYARLYDNERYWLVWRDDTAHVVLKEGCDQSDWLRAMWQAAWLDHHSAKPGQGQGQEAGVAEAGPSGRNGNGTRASGEGAEALVKEAGGGPSALEVASVAALEGAGGFGEFLAALEGAGWEAGVVHMQPGKARLRVGLAA</sequence>
<evidence type="ECO:0000259" key="3">
    <source>
        <dbReference type="Pfam" id="PF04884"/>
    </source>
</evidence>
<evidence type="ECO:0000259" key="4">
    <source>
        <dbReference type="Pfam" id="PF24160"/>
    </source>
</evidence>
<dbReference type="Pfam" id="PF04884">
    <property type="entry name" value="UVB_sens_prot"/>
    <property type="match status" value="1"/>
</dbReference>
<dbReference type="InterPro" id="IPR055412">
    <property type="entry name" value="UVB_sens_C"/>
</dbReference>
<dbReference type="EMBL" id="JAEHOE010000071">
    <property type="protein sequence ID" value="KAG2489606.1"/>
    <property type="molecule type" value="Genomic_DNA"/>
</dbReference>
<dbReference type="PANTHER" id="PTHR12770:SF27">
    <property type="entry name" value="PROTEIN ROOT UVB SENSITIVE 5"/>
    <property type="match status" value="1"/>
</dbReference>
<feature type="domain" description="Protein root UVB sensitive/RUS" evidence="3">
    <location>
        <begin position="129"/>
        <end position="365"/>
    </location>
</feature>
<comment type="similarity">
    <text evidence="1">Belongs to the RUS1 family.</text>
</comment>
<proteinExistence type="inferred from homology"/>
<comment type="caution">
    <text evidence="5">The sequence shown here is derived from an EMBL/GenBank/DDBJ whole genome shotgun (WGS) entry which is preliminary data.</text>
</comment>